<dbReference type="PANTHER" id="PTHR12318">
    <property type="entry name" value="TESTOSTERONE-REGULATED PROTEIN RP2"/>
    <property type="match status" value="1"/>
</dbReference>
<comment type="catalytic activity">
    <reaction evidence="30">
        <text>(9Z)-hexadecenoyl-CoA + H2O = S-(9Z-hexadecenoyl)-4'-phosphopantetheine + adenosine 3',5'-bisphosphate + 2 H(+)</text>
        <dbReference type="Rhea" id="RHEA:67540"/>
        <dbReference type="ChEBI" id="CHEBI:15377"/>
        <dbReference type="ChEBI" id="CHEBI:15378"/>
        <dbReference type="ChEBI" id="CHEBI:58343"/>
        <dbReference type="ChEBI" id="CHEBI:61540"/>
        <dbReference type="ChEBI" id="CHEBI:172388"/>
    </reaction>
    <physiologicalReaction direction="left-to-right" evidence="30">
        <dbReference type="Rhea" id="RHEA:67541"/>
    </physiologicalReaction>
</comment>
<evidence type="ECO:0000256" key="26">
    <source>
        <dbReference type="ARBA" id="ARBA00048828"/>
    </source>
</evidence>
<evidence type="ECO:0000256" key="9">
    <source>
        <dbReference type="ARBA" id="ARBA00031193"/>
    </source>
</evidence>
<evidence type="ECO:0000256" key="17">
    <source>
        <dbReference type="ARBA" id="ARBA00047511"/>
    </source>
</evidence>
<evidence type="ECO:0000256" key="30">
    <source>
        <dbReference type="ARBA" id="ARBA00049403"/>
    </source>
</evidence>
<dbReference type="PROSITE" id="PS51462">
    <property type="entry name" value="NUDIX"/>
    <property type="match status" value="1"/>
</dbReference>
<comment type="cofactor">
    <cofactor evidence="2">
        <name>Mg(2+)</name>
        <dbReference type="ChEBI" id="CHEBI:18420"/>
    </cofactor>
</comment>
<keyword evidence="7" id="KW-0464">Manganese</keyword>
<evidence type="ECO:0000256" key="21">
    <source>
        <dbReference type="ARBA" id="ARBA00047757"/>
    </source>
</evidence>
<name>A0A9Q1CZ04_CONCO</name>
<feature type="region of interest" description="Disordered" evidence="31">
    <location>
        <begin position="397"/>
        <end position="418"/>
    </location>
</feature>
<dbReference type="GO" id="GO:0005739">
    <property type="term" value="C:mitochondrion"/>
    <property type="evidence" value="ECO:0007669"/>
    <property type="project" value="TreeGrafter"/>
</dbReference>
<evidence type="ECO:0000256" key="23">
    <source>
        <dbReference type="ARBA" id="ARBA00048413"/>
    </source>
</evidence>
<dbReference type="InterPro" id="IPR039121">
    <property type="entry name" value="NUDT19"/>
</dbReference>
<evidence type="ECO:0000256" key="24">
    <source>
        <dbReference type="ARBA" id="ARBA00048624"/>
    </source>
</evidence>
<evidence type="ECO:0000256" key="7">
    <source>
        <dbReference type="ARBA" id="ARBA00023211"/>
    </source>
</evidence>
<evidence type="ECO:0000256" key="13">
    <source>
        <dbReference type="ARBA" id="ARBA00047289"/>
    </source>
</evidence>
<dbReference type="AlphaFoldDB" id="A0A9Q1CZ04"/>
<evidence type="ECO:0000256" key="10">
    <source>
        <dbReference type="ARBA" id="ARBA00044908"/>
    </source>
</evidence>
<evidence type="ECO:0000256" key="8">
    <source>
        <dbReference type="ARBA" id="ARBA00026208"/>
    </source>
</evidence>
<dbReference type="OrthoDB" id="1695362at2759"/>
<evidence type="ECO:0000256" key="4">
    <source>
        <dbReference type="ARBA" id="ARBA00022723"/>
    </source>
</evidence>
<feature type="domain" description="Nudix hydrolase" evidence="32">
    <location>
        <begin position="39"/>
        <end position="289"/>
    </location>
</feature>
<keyword evidence="34" id="KW-1185">Reference proteome</keyword>
<evidence type="ECO:0000256" key="2">
    <source>
        <dbReference type="ARBA" id="ARBA00001946"/>
    </source>
</evidence>
<comment type="catalytic activity">
    <reaction evidence="14">
        <text>malonyl-CoA + H2O = malonyl-4'-phosphopantetheine + adenosine 3',5'-bisphosphate + 2 H(+)</text>
        <dbReference type="Rhea" id="RHEA:67468"/>
        <dbReference type="ChEBI" id="CHEBI:15377"/>
        <dbReference type="ChEBI" id="CHEBI:15378"/>
        <dbReference type="ChEBI" id="CHEBI:57384"/>
        <dbReference type="ChEBI" id="CHEBI:58343"/>
        <dbReference type="ChEBI" id="CHEBI:172363"/>
    </reaction>
    <physiologicalReaction direction="left-to-right" evidence="14">
        <dbReference type="Rhea" id="RHEA:67469"/>
    </physiologicalReaction>
</comment>
<dbReference type="Gene3D" id="3.90.79.10">
    <property type="entry name" value="Nucleoside Triphosphate Pyrophosphohydrolase"/>
    <property type="match status" value="1"/>
</dbReference>
<proteinExistence type="inferred from homology"/>
<gene>
    <name evidence="33" type="ORF">COCON_G00218310</name>
</gene>
<comment type="caution">
    <text evidence="33">The sequence shown here is derived from an EMBL/GenBank/DDBJ whole genome shotgun (WGS) entry which is preliminary data.</text>
</comment>
<dbReference type="GO" id="GO:0046872">
    <property type="term" value="F:metal ion binding"/>
    <property type="evidence" value="ECO:0007669"/>
    <property type="project" value="UniProtKB-KW"/>
</dbReference>
<comment type="catalytic activity">
    <reaction evidence="16">
        <text>hexanoyl-CoA + H2O = hexanoyl-4'-phosphopantetheine + adenosine 3',5'-bisphosphate + 2 H(+)</text>
        <dbReference type="Rhea" id="RHEA:49980"/>
        <dbReference type="ChEBI" id="CHEBI:15377"/>
        <dbReference type="ChEBI" id="CHEBI:15378"/>
        <dbReference type="ChEBI" id="CHEBI:58343"/>
        <dbReference type="ChEBI" id="CHEBI:62620"/>
        <dbReference type="ChEBI" id="CHEBI:132012"/>
    </reaction>
    <physiologicalReaction direction="left-to-right" evidence="16">
        <dbReference type="Rhea" id="RHEA:49981"/>
    </physiologicalReaction>
</comment>
<dbReference type="Proteomes" id="UP001152803">
    <property type="component" value="Unassembled WGS sequence"/>
</dbReference>
<evidence type="ECO:0000256" key="6">
    <source>
        <dbReference type="ARBA" id="ARBA00022842"/>
    </source>
</evidence>
<keyword evidence="6" id="KW-0460">Magnesium</keyword>
<evidence type="ECO:0000256" key="12">
    <source>
        <dbReference type="ARBA" id="ARBA00045809"/>
    </source>
</evidence>
<evidence type="ECO:0000256" key="3">
    <source>
        <dbReference type="ARBA" id="ARBA00005582"/>
    </source>
</evidence>
<comment type="catalytic activity">
    <reaction evidence="29">
        <text>butanoyl-CoA + H2O = S-butanoyl-4'-phosphopantetheine + adenosine 3',5'-bisphosphate + 2 H(+)</text>
        <dbReference type="Rhea" id="RHEA:49976"/>
        <dbReference type="ChEBI" id="CHEBI:15377"/>
        <dbReference type="ChEBI" id="CHEBI:15378"/>
        <dbReference type="ChEBI" id="CHEBI:57371"/>
        <dbReference type="ChEBI" id="CHEBI:58343"/>
        <dbReference type="ChEBI" id="CHEBI:132011"/>
    </reaction>
    <physiologicalReaction direction="left-to-right" evidence="29">
        <dbReference type="Rhea" id="RHEA:49977"/>
    </physiologicalReaction>
</comment>
<keyword evidence="4" id="KW-0479">Metal-binding</keyword>
<comment type="catalytic activity">
    <reaction evidence="18">
        <text>4,8-dimethylnonanoyl-CoA + H2O = S-(4,8-dimethylnonanoyl)-4'-phosphopantetheine + adenosine 3',5'-bisphosphate + 2 H(+)</text>
        <dbReference type="Rhea" id="RHEA:67524"/>
        <dbReference type="ChEBI" id="CHEBI:15377"/>
        <dbReference type="ChEBI" id="CHEBI:15378"/>
        <dbReference type="ChEBI" id="CHEBI:58343"/>
        <dbReference type="ChEBI" id="CHEBI:77061"/>
        <dbReference type="ChEBI" id="CHEBI:172385"/>
    </reaction>
    <physiologicalReaction direction="left-to-right" evidence="18">
        <dbReference type="Rhea" id="RHEA:67525"/>
    </physiologicalReaction>
</comment>
<evidence type="ECO:0000313" key="34">
    <source>
        <dbReference type="Proteomes" id="UP001152803"/>
    </source>
</evidence>
<comment type="catalytic activity">
    <reaction evidence="17">
        <text>(6Z)-octenoyl-CoA + H2O = S-(6Z-octenoyl)-4'-phosphopantetheine + adenosine 3',5'-bisphosphate + 2 H(+)</text>
        <dbReference type="Rhea" id="RHEA:67528"/>
        <dbReference type="ChEBI" id="CHEBI:15377"/>
        <dbReference type="ChEBI" id="CHEBI:15378"/>
        <dbReference type="ChEBI" id="CHEBI:58343"/>
        <dbReference type="ChEBI" id="CHEBI:172383"/>
        <dbReference type="ChEBI" id="CHEBI:172384"/>
    </reaction>
    <physiologicalReaction direction="left-to-right" evidence="17">
        <dbReference type="Rhea" id="RHEA:67529"/>
    </physiologicalReaction>
</comment>
<comment type="cofactor">
    <cofactor evidence="1">
        <name>Mn(2+)</name>
        <dbReference type="ChEBI" id="CHEBI:29035"/>
    </cofactor>
</comment>
<comment type="catalytic activity">
    <reaction evidence="24">
        <text>succinyl-CoA + H2O = succinyl-4'-phosphopantetheine + adenosine 3',5'-bisphosphate + 2 H(+)</text>
        <dbReference type="Rhea" id="RHEA:67472"/>
        <dbReference type="ChEBI" id="CHEBI:15377"/>
        <dbReference type="ChEBI" id="CHEBI:15378"/>
        <dbReference type="ChEBI" id="CHEBI:57292"/>
        <dbReference type="ChEBI" id="CHEBI:58343"/>
        <dbReference type="ChEBI" id="CHEBI:172364"/>
    </reaction>
    <physiologicalReaction direction="left-to-right" evidence="24">
        <dbReference type="Rhea" id="RHEA:67473"/>
    </physiologicalReaction>
</comment>
<evidence type="ECO:0000256" key="28">
    <source>
        <dbReference type="ARBA" id="ARBA00048961"/>
    </source>
</evidence>
<accession>A0A9Q1CZ04</accession>
<dbReference type="EC" id="3.6.1.77" evidence="11"/>
<evidence type="ECO:0000259" key="32">
    <source>
        <dbReference type="PROSITE" id="PS51462"/>
    </source>
</evidence>
<evidence type="ECO:0000256" key="11">
    <source>
        <dbReference type="ARBA" id="ARBA00044967"/>
    </source>
</evidence>
<evidence type="ECO:0000256" key="14">
    <source>
        <dbReference type="ARBA" id="ARBA00047369"/>
    </source>
</evidence>
<comment type="catalytic activity">
    <reaction evidence="10">
        <text>CoA + H2O = (R)-4'-phosphopantetheine + adenosine 3',5'-bisphosphate + 2 H(+)</text>
        <dbReference type="Rhea" id="RHEA:64988"/>
        <dbReference type="ChEBI" id="CHEBI:15377"/>
        <dbReference type="ChEBI" id="CHEBI:15378"/>
        <dbReference type="ChEBI" id="CHEBI:57287"/>
        <dbReference type="ChEBI" id="CHEBI:58343"/>
        <dbReference type="ChEBI" id="CHEBI:61723"/>
        <dbReference type="EC" id="3.6.1.77"/>
    </reaction>
    <physiologicalReaction direction="left-to-right" evidence="10">
        <dbReference type="Rhea" id="RHEA:64989"/>
    </physiologicalReaction>
</comment>
<evidence type="ECO:0000256" key="27">
    <source>
        <dbReference type="ARBA" id="ARBA00048882"/>
    </source>
</evidence>
<evidence type="ECO:0000256" key="1">
    <source>
        <dbReference type="ARBA" id="ARBA00001936"/>
    </source>
</evidence>
<comment type="catalytic activity">
    <reaction evidence="22">
        <text>(9Z,12Z,15Z)-octadecatrienoyl-CoA + H2O = S-(9Z,12Z,15Z-octadecatrienoyl)-4'-phosphopantetheine + adenosine 3',5'-bisphosphate + 2 H(+)</text>
        <dbReference type="Rhea" id="RHEA:67532"/>
        <dbReference type="ChEBI" id="CHEBI:15377"/>
        <dbReference type="ChEBI" id="CHEBI:15378"/>
        <dbReference type="ChEBI" id="CHEBI:58343"/>
        <dbReference type="ChEBI" id="CHEBI:74034"/>
        <dbReference type="ChEBI" id="CHEBI:172386"/>
    </reaction>
    <physiologicalReaction direction="left-to-right" evidence="22">
        <dbReference type="Rhea" id="RHEA:67533"/>
    </physiologicalReaction>
</comment>
<dbReference type="CDD" id="cd18870">
    <property type="entry name" value="NUDIX_AcylCoAdiphos_Nudt19"/>
    <property type="match status" value="1"/>
</dbReference>
<comment type="catalytic activity">
    <reaction evidence="19">
        <text>propanoyl-CoA + H2O = propanoyl-4'-phosphopantetheine + adenosine 3',5'-bisphosphate + 2 H(+)</text>
        <dbReference type="Rhea" id="RHEA:67464"/>
        <dbReference type="ChEBI" id="CHEBI:15377"/>
        <dbReference type="ChEBI" id="CHEBI:15378"/>
        <dbReference type="ChEBI" id="CHEBI:57392"/>
        <dbReference type="ChEBI" id="CHEBI:58343"/>
        <dbReference type="ChEBI" id="CHEBI:172362"/>
    </reaction>
    <physiologicalReaction direction="left-to-right" evidence="19">
        <dbReference type="Rhea" id="RHEA:67465"/>
    </physiologicalReaction>
</comment>
<organism evidence="33 34">
    <name type="scientific">Conger conger</name>
    <name type="common">Conger eel</name>
    <name type="synonym">Muraena conger</name>
    <dbReference type="NCBI Taxonomy" id="82655"/>
    <lineage>
        <taxon>Eukaryota</taxon>
        <taxon>Metazoa</taxon>
        <taxon>Chordata</taxon>
        <taxon>Craniata</taxon>
        <taxon>Vertebrata</taxon>
        <taxon>Euteleostomi</taxon>
        <taxon>Actinopterygii</taxon>
        <taxon>Neopterygii</taxon>
        <taxon>Teleostei</taxon>
        <taxon>Anguilliformes</taxon>
        <taxon>Congridae</taxon>
        <taxon>Conger</taxon>
    </lineage>
</organism>
<reference evidence="33" key="1">
    <citation type="journal article" date="2023" name="Science">
        <title>Genome structures resolve the early diversification of teleost fishes.</title>
        <authorList>
            <person name="Parey E."/>
            <person name="Louis A."/>
            <person name="Montfort J."/>
            <person name="Bouchez O."/>
            <person name="Roques C."/>
            <person name="Iampietro C."/>
            <person name="Lluch J."/>
            <person name="Castinel A."/>
            <person name="Donnadieu C."/>
            <person name="Desvignes T."/>
            <person name="Floi Bucao C."/>
            <person name="Jouanno E."/>
            <person name="Wen M."/>
            <person name="Mejri S."/>
            <person name="Dirks R."/>
            <person name="Jansen H."/>
            <person name="Henkel C."/>
            <person name="Chen W.J."/>
            <person name="Zahm M."/>
            <person name="Cabau C."/>
            <person name="Klopp C."/>
            <person name="Thompson A.W."/>
            <person name="Robinson-Rechavi M."/>
            <person name="Braasch I."/>
            <person name="Lecointre G."/>
            <person name="Bobe J."/>
            <person name="Postlethwait J.H."/>
            <person name="Berthelot C."/>
            <person name="Roest Crollius H."/>
            <person name="Guiguen Y."/>
        </authorList>
    </citation>
    <scope>NUCLEOTIDE SEQUENCE</scope>
    <source>
        <strain evidence="33">Concon-B</strain>
    </source>
</reference>
<dbReference type="EMBL" id="JAFJMO010000017">
    <property type="protein sequence ID" value="KAJ8252519.1"/>
    <property type="molecule type" value="Genomic_DNA"/>
</dbReference>
<dbReference type="GO" id="GO:0010945">
    <property type="term" value="F:coenzyme A diphosphatase activity"/>
    <property type="evidence" value="ECO:0007669"/>
    <property type="project" value="UniProtKB-EC"/>
</dbReference>
<evidence type="ECO:0000256" key="20">
    <source>
        <dbReference type="ARBA" id="ARBA00047708"/>
    </source>
</evidence>
<dbReference type="PANTHER" id="PTHR12318:SF0">
    <property type="entry name" value="ACYL-COENZYME A DIPHOSPHATASE NUDT19"/>
    <property type="match status" value="1"/>
</dbReference>
<evidence type="ECO:0000256" key="15">
    <source>
        <dbReference type="ARBA" id="ARBA00047403"/>
    </source>
</evidence>
<comment type="catalytic activity">
    <reaction evidence="28">
        <text>choloyl-CoA + H2O = S-choloyl-4'-phosphopantetheine + adenosine 3',5'-bisphosphate + 2 H(+)</text>
        <dbReference type="Rhea" id="RHEA:50036"/>
        <dbReference type="ChEBI" id="CHEBI:15377"/>
        <dbReference type="ChEBI" id="CHEBI:15378"/>
        <dbReference type="ChEBI" id="CHEBI:57373"/>
        <dbReference type="ChEBI" id="CHEBI:58343"/>
        <dbReference type="ChEBI" id="CHEBI:132020"/>
    </reaction>
    <physiologicalReaction direction="left-to-right" evidence="28">
        <dbReference type="Rhea" id="RHEA:50037"/>
    </physiologicalReaction>
</comment>
<dbReference type="InterPro" id="IPR000086">
    <property type="entry name" value="NUDIX_hydrolase_dom"/>
</dbReference>
<evidence type="ECO:0000256" key="29">
    <source>
        <dbReference type="ARBA" id="ARBA00049284"/>
    </source>
</evidence>
<dbReference type="SUPFAM" id="SSF55811">
    <property type="entry name" value="Nudix"/>
    <property type="match status" value="1"/>
</dbReference>
<evidence type="ECO:0000313" key="33">
    <source>
        <dbReference type="EMBL" id="KAJ8252519.1"/>
    </source>
</evidence>
<evidence type="ECO:0000256" key="25">
    <source>
        <dbReference type="ARBA" id="ARBA00048667"/>
    </source>
</evidence>
<comment type="catalytic activity">
    <reaction evidence="13">
        <text>octanoyl-CoA + H2O = S-octanoyl-4'-phosphopantetheine + adenosine 3',5'-bisphosphate + 2 H(+)</text>
        <dbReference type="Rhea" id="RHEA:50016"/>
        <dbReference type="ChEBI" id="CHEBI:15377"/>
        <dbReference type="ChEBI" id="CHEBI:15378"/>
        <dbReference type="ChEBI" id="CHEBI:57386"/>
        <dbReference type="ChEBI" id="CHEBI:58343"/>
        <dbReference type="ChEBI" id="CHEBI:132013"/>
    </reaction>
    <physiologicalReaction direction="left-to-right" evidence="13">
        <dbReference type="Rhea" id="RHEA:50017"/>
    </physiologicalReaction>
</comment>
<evidence type="ECO:0000256" key="5">
    <source>
        <dbReference type="ARBA" id="ARBA00022801"/>
    </source>
</evidence>
<sequence>MNTGLKYWKEAATVILAARTGCTNVRHVVDSLKTSEIASTNLAKSDMTHKTFDYDPFDFEVLLLKRSGKSGFMPNAYVFPGGVVEPSDFSSDWLETFKSFRHWPHFGLGFVKQVPETRPVIFATDRLKLGSTIPSAVALRICAIRETFEESGILLVVPKSEEHNVNDQHHRGNNISTSLTRLNELCDKGELARWRSLVTENPLNFIRMCRELDCMPNIWAMHEWGNWLTPIGLKTKRRYDTAFFICCLQEVPHTLQDEKEVIHFKWSSPPEVLRGYPAREHFIALPQIYELGRMCQFPQLRDLHSFSRTRAAEGCEQFLPVRLVSTDCHVFLLPGDDLYPENVELLEERGADLSTEKRFELLQQESSALHRMACFDAYTVTVHMSIMPKYKHLPPKYKHLPPTGDPPEPSASGLKSQL</sequence>
<evidence type="ECO:0000256" key="19">
    <source>
        <dbReference type="ARBA" id="ARBA00047666"/>
    </source>
</evidence>
<keyword evidence="5" id="KW-0378">Hydrolase</keyword>
<dbReference type="InterPro" id="IPR015797">
    <property type="entry name" value="NUDIX_hydrolase-like_dom_sf"/>
</dbReference>
<comment type="catalytic activity">
    <reaction evidence="23">
        <text>(9Z)-tetradecenoyl-CoA + H2O = S-(9Z-tetradecenoyl)-4'-phosphopantetheine + adenosine 3',5'-bisphosphate + 2 H(+)</text>
        <dbReference type="Rhea" id="RHEA:67544"/>
        <dbReference type="ChEBI" id="CHEBI:15377"/>
        <dbReference type="ChEBI" id="CHEBI:15378"/>
        <dbReference type="ChEBI" id="CHEBI:58343"/>
        <dbReference type="ChEBI" id="CHEBI:65060"/>
        <dbReference type="ChEBI" id="CHEBI:172389"/>
    </reaction>
    <physiologicalReaction direction="left-to-right" evidence="23">
        <dbReference type="Rhea" id="RHEA:67545"/>
    </physiologicalReaction>
</comment>
<comment type="catalytic activity">
    <reaction evidence="26">
        <text>hexadecanoyl-CoA + H2O = S-hexadecanoyl-4'-phosphopantetheine + adenosine 3',5'-bisphosphate + 2 H(+)</text>
        <dbReference type="Rhea" id="RHEA:50032"/>
        <dbReference type="ChEBI" id="CHEBI:15377"/>
        <dbReference type="ChEBI" id="CHEBI:15378"/>
        <dbReference type="ChEBI" id="CHEBI:57379"/>
        <dbReference type="ChEBI" id="CHEBI:58343"/>
        <dbReference type="ChEBI" id="CHEBI:132018"/>
    </reaction>
    <physiologicalReaction direction="left-to-right" evidence="26">
        <dbReference type="Rhea" id="RHEA:50033"/>
    </physiologicalReaction>
</comment>
<evidence type="ECO:0000256" key="18">
    <source>
        <dbReference type="ARBA" id="ARBA00047584"/>
    </source>
</evidence>
<comment type="catalytic activity">
    <reaction evidence="27">
        <text>an acyl-CoA + H2O = an acyl-4'-phosphopantetheine + adenosine 3',5'-bisphosphate + 2 H(+)</text>
        <dbReference type="Rhea" id="RHEA:50044"/>
        <dbReference type="ChEBI" id="CHEBI:15377"/>
        <dbReference type="ChEBI" id="CHEBI:15378"/>
        <dbReference type="ChEBI" id="CHEBI:58342"/>
        <dbReference type="ChEBI" id="CHEBI:58343"/>
        <dbReference type="ChEBI" id="CHEBI:132023"/>
    </reaction>
    <physiologicalReaction direction="left-to-right" evidence="27">
        <dbReference type="Rhea" id="RHEA:50045"/>
    </physiologicalReaction>
</comment>
<comment type="catalytic activity">
    <reaction evidence="21">
        <text>dodecanoyl-CoA + H2O = S-dodecanoyl-4'-phosphopantetheine + adenosine 3',5'-bisphosphate + 2 H(+)</text>
        <dbReference type="Rhea" id="RHEA:50024"/>
        <dbReference type="ChEBI" id="CHEBI:15377"/>
        <dbReference type="ChEBI" id="CHEBI:15378"/>
        <dbReference type="ChEBI" id="CHEBI:57375"/>
        <dbReference type="ChEBI" id="CHEBI:58343"/>
        <dbReference type="ChEBI" id="CHEBI:132015"/>
    </reaction>
    <physiologicalReaction direction="left-to-right" evidence="21">
        <dbReference type="Rhea" id="RHEA:50025"/>
    </physiologicalReaction>
</comment>
<evidence type="ECO:0000256" key="22">
    <source>
        <dbReference type="ARBA" id="ARBA00048360"/>
    </source>
</evidence>
<comment type="similarity">
    <text evidence="3">Belongs to the Nudix hydrolase family.</text>
</comment>
<comment type="function">
    <text evidence="12">Fatty acyl-coenzyme A (CoA) diphosphatase that hydrolyzes fatty acyl-CoA to yield acyl-4'-phosphopantetheine and adenosine 3',5'-bisphosphate. Mediates the hydrolysis of a wide range of CoA esters, including choloyl-CoA and branched-chain fatty-acyl-CoA esters and at low substrate concentrations medium and long-chain fatty-acyl-CoA esters are the primary substrates. Highest activity seen with medium-chain acyl-CoA esters and higher rates of activity seen with the unsaturated acyl-CoA esters compared with the saturated esters. Exhibits decapping activity towards dpCoA-capped RNAs in vitro.</text>
</comment>
<evidence type="ECO:0000256" key="16">
    <source>
        <dbReference type="ARBA" id="ARBA00047466"/>
    </source>
</evidence>
<evidence type="ECO:0000256" key="31">
    <source>
        <dbReference type="SAM" id="MobiDB-lite"/>
    </source>
</evidence>
<comment type="catalytic activity">
    <reaction evidence="25">
        <text>a 5'-end CoA-ribonucleoside in mRNA + H2O = a 5'-end phospho-adenosine-phospho-ribonucleoside in mRNA + (R)-4'-phosphopantetheine + 2 H(+)</text>
        <dbReference type="Rhea" id="RHEA:67592"/>
        <dbReference type="Rhea" id="RHEA-COMP:15719"/>
        <dbReference type="Rhea" id="RHEA-COMP:17276"/>
        <dbReference type="ChEBI" id="CHEBI:15377"/>
        <dbReference type="ChEBI" id="CHEBI:15378"/>
        <dbReference type="ChEBI" id="CHEBI:61723"/>
        <dbReference type="ChEBI" id="CHEBI:144051"/>
        <dbReference type="ChEBI" id="CHEBI:172371"/>
    </reaction>
    <physiologicalReaction direction="left-to-right" evidence="25">
        <dbReference type="Rhea" id="RHEA:67593"/>
    </physiologicalReaction>
</comment>
<comment type="catalytic activity">
    <reaction evidence="20">
        <text>(9Z,12Z)-octadecadienoyl-CoA + H2O = S-(9Z,12Z-octadecadienoyl)-4'-phosphopantetheine + adenosine 3',5'-bisphosphate + 2 H(+)</text>
        <dbReference type="Rhea" id="RHEA:67536"/>
        <dbReference type="ChEBI" id="CHEBI:15377"/>
        <dbReference type="ChEBI" id="CHEBI:15378"/>
        <dbReference type="ChEBI" id="CHEBI:57383"/>
        <dbReference type="ChEBI" id="CHEBI:58343"/>
        <dbReference type="ChEBI" id="CHEBI:172387"/>
    </reaction>
    <physiologicalReaction direction="left-to-right" evidence="20">
        <dbReference type="Rhea" id="RHEA:67537"/>
    </physiologicalReaction>
</comment>
<protein>
    <recommendedName>
        <fullName evidence="8">Acyl-coenzyme A diphosphatase NUDT19</fullName>
        <ecNumber evidence="11">3.6.1.77</ecNumber>
    </recommendedName>
    <alternativeName>
        <fullName evidence="9">Nucleoside diphosphate-linked moiety X motif 19</fullName>
    </alternativeName>
</protein>
<comment type="catalytic activity">
    <reaction evidence="15">
        <text>tetradecanoyl-CoA + H2O = tetradecanoyl-4'-phosphopantetheine + adenosine 3',5'-bisphosphate + 2 H(+)</text>
        <dbReference type="Rhea" id="RHEA:50028"/>
        <dbReference type="ChEBI" id="CHEBI:15377"/>
        <dbReference type="ChEBI" id="CHEBI:15378"/>
        <dbReference type="ChEBI" id="CHEBI:57385"/>
        <dbReference type="ChEBI" id="CHEBI:58343"/>
        <dbReference type="ChEBI" id="CHEBI:132017"/>
    </reaction>
    <physiologicalReaction direction="left-to-right" evidence="15">
        <dbReference type="Rhea" id="RHEA:50029"/>
    </physiologicalReaction>
</comment>